<accession>A0A8S9T1A3</accession>
<keyword evidence="2" id="KW-1185">Reference proteome</keyword>
<name>A0A8S9T1A3_9CYAN</name>
<comment type="caution">
    <text evidence="1">The sequence shown here is derived from an EMBL/GenBank/DDBJ whole genome shotgun (WGS) entry which is preliminary data.</text>
</comment>
<evidence type="ECO:0000313" key="2">
    <source>
        <dbReference type="Proteomes" id="UP000029738"/>
    </source>
</evidence>
<protein>
    <submittedName>
        <fullName evidence="1">Uncharacterized protein</fullName>
    </submittedName>
</protein>
<gene>
    <name evidence="1" type="ORF">DA73_0400008395</name>
</gene>
<evidence type="ECO:0000313" key="1">
    <source>
        <dbReference type="EMBL" id="KAF3885474.1"/>
    </source>
</evidence>
<sequence>MVHLFSIIGNEGQGGQGGQGSHDKLSLISKLPIANPQYFFPYDWTNGKISGGIYKEQKNISQKLISFAIIVQVLIEVSKNQPSQQNLDSSGGVAEW</sequence>
<dbReference type="AlphaFoldDB" id="A0A8S9T1A3"/>
<organism evidence="1 2">
    <name type="scientific">Tolypothrix bouteillei VB521301</name>
    <dbReference type="NCBI Taxonomy" id="1479485"/>
    <lineage>
        <taxon>Bacteria</taxon>
        <taxon>Bacillati</taxon>
        <taxon>Cyanobacteriota</taxon>
        <taxon>Cyanophyceae</taxon>
        <taxon>Nostocales</taxon>
        <taxon>Tolypothrichaceae</taxon>
        <taxon>Tolypothrix</taxon>
    </lineage>
</organism>
<dbReference type="EMBL" id="JHEG04000001">
    <property type="protein sequence ID" value="KAF3885474.1"/>
    <property type="molecule type" value="Genomic_DNA"/>
</dbReference>
<reference evidence="1" key="1">
    <citation type="journal article" date="2015" name="Genome Announc.">
        <title>Draft Genome Sequence of Tolypothrix boutellei Strain VB521301.</title>
        <authorList>
            <person name="Chandrababunaidu M.M."/>
            <person name="Singh D."/>
            <person name="Sen D."/>
            <person name="Bhan S."/>
            <person name="Das S."/>
            <person name="Gupta A."/>
            <person name="Adhikary S.P."/>
            <person name="Tripathy S."/>
        </authorList>
    </citation>
    <scope>NUCLEOTIDE SEQUENCE</scope>
    <source>
        <strain evidence="1">VB521301</strain>
    </source>
</reference>
<dbReference type="RefSeq" id="WP_137986457.1">
    <property type="nucleotide sequence ID" value="NZ_JHEG04000001.1"/>
</dbReference>
<reference evidence="1" key="2">
    <citation type="submission" date="2019-11" db="EMBL/GenBank/DDBJ databases">
        <title>Improved Assembly of Tolypothrix boutellei genome.</title>
        <authorList>
            <person name="Sarangi A.N."/>
            <person name="Mukherjee M."/>
            <person name="Ghosh S."/>
            <person name="Singh D."/>
            <person name="Das A."/>
            <person name="Kant S."/>
            <person name="Prusty A."/>
            <person name="Tripathy S."/>
        </authorList>
    </citation>
    <scope>NUCLEOTIDE SEQUENCE</scope>
    <source>
        <strain evidence="1">VB521301</strain>
    </source>
</reference>
<dbReference type="Proteomes" id="UP000029738">
    <property type="component" value="Unassembled WGS sequence"/>
</dbReference>
<proteinExistence type="predicted"/>